<evidence type="ECO:0000256" key="1">
    <source>
        <dbReference type="ARBA" id="ARBA00001957"/>
    </source>
</evidence>
<dbReference type="GO" id="GO:0008610">
    <property type="term" value="P:lipid biosynthetic process"/>
    <property type="evidence" value="ECO:0007669"/>
    <property type="project" value="UniProtKB-ARBA"/>
</dbReference>
<dbReference type="GO" id="GO:0043041">
    <property type="term" value="P:amino acid activation for nonribosomal peptide biosynthetic process"/>
    <property type="evidence" value="ECO:0007669"/>
    <property type="project" value="TreeGrafter"/>
</dbReference>
<evidence type="ECO:0000256" key="2">
    <source>
        <dbReference type="ARBA" id="ARBA00006432"/>
    </source>
</evidence>
<dbReference type="CDD" id="cd19543">
    <property type="entry name" value="DCL_NRPS"/>
    <property type="match status" value="1"/>
</dbReference>
<evidence type="ECO:0000256" key="8">
    <source>
        <dbReference type="ARBA" id="ARBA00023268"/>
    </source>
</evidence>
<keyword evidence="3" id="KW-0596">Phosphopantetheine</keyword>
<evidence type="ECO:0000256" key="3">
    <source>
        <dbReference type="ARBA" id="ARBA00022450"/>
    </source>
</evidence>
<dbReference type="eggNOG" id="COG1020">
    <property type="taxonomic scope" value="Bacteria"/>
</dbReference>
<dbReference type="InterPro" id="IPR000873">
    <property type="entry name" value="AMP-dep_synth/lig_dom"/>
</dbReference>
<reference evidence="11" key="1">
    <citation type="submission" date="2016-01" db="EMBL/GenBank/DDBJ databases">
        <title>Draft genome of Chromobacterium sp. F49.</title>
        <authorList>
            <person name="Hong K.W."/>
        </authorList>
    </citation>
    <scope>NUCLEOTIDE SEQUENCE [LARGE SCALE GENOMIC DNA]</scope>
    <source>
        <strain evidence="11">M63</strain>
    </source>
</reference>
<feature type="domain" description="Carrier" evidence="9">
    <location>
        <begin position="1796"/>
        <end position="1870"/>
    </location>
</feature>
<dbReference type="InterPro" id="IPR045851">
    <property type="entry name" value="AMP-bd_C_sf"/>
</dbReference>
<accession>A0A164AJT7</accession>
<evidence type="ECO:0000256" key="4">
    <source>
        <dbReference type="ARBA" id="ARBA00022553"/>
    </source>
</evidence>
<evidence type="ECO:0000313" key="11">
    <source>
        <dbReference type="Proteomes" id="UP000076563"/>
    </source>
</evidence>
<dbReference type="Gene3D" id="3.30.559.30">
    <property type="entry name" value="Nonribosomal peptide synthetase, condensation domain"/>
    <property type="match status" value="5"/>
</dbReference>
<dbReference type="InterPro" id="IPR036736">
    <property type="entry name" value="ACP-like_sf"/>
</dbReference>
<dbReference type="InterPro" id="IPR025110">
    <property type="entry name" value="AMP-bd_C"/>
</dbReference>
<dbReference type="GO" id="GO:0017000">
    <property type="term" value="P:antibiotic biosynthetic process"/>
    <property type="evidence" value="ECO:0007669"/>
    <property type="project" value="UniProtKB-KW"/>
</dbReference>
<dbReference type="Gene3D" id="3.30.559.10">
    <property type="entry name" value="Chloramphenicol acetyltransferase-like domain"/>
    <property type="match status" value="4"/>
</dbReference>
<dbReference type="InterPro" id="IPR001242">
    <property type="entry name" value="Condensation_dom"/>
</dbReference>
<dbReference type="Gene3D" id="3.30.300.30">
    <property type="match status" value="3"/>
</dbReference>
<dbReference type="InterPro" id="IPR023213">
    <property type="entry name" value="CAT-like_dom_sf"/>
</dbReference>
<dbReference type="Pfam" id="PF13193">
    <property type="entry name" value="AMP-binding_C"/>
    <property type="match status" value="3"/>
</dbReference>
<dbReference type="PROSITE" id="PS50075">
    <property type="entry name" value="CARRIER"/>
    <property type="match status" value="3"/>
</dbReference>
<evidence type="ECO:0000256" key="5">
    <source>
        <dbReference type="ARBA" id="ARBA00022598"/>
    </source>
</evidence>
<dbReference type="GO" id="GO:0044550">
    <property type="term" value="P:secondary metabolite biosynthetic process"/>
    <property type="evidence" value="ECO:0007669"/>
    <property type="project" value="UniProtKB-ARBA"/>
</dbReference>
<dbReference type="CDD" id="cd19531">
    <property type="entry name" value="LCL_NRPS-like"/>
    <property type="match status" value="2"/>
</dbReference>
<dbReference type="FunFam" id="3.30.300.30:FF:000010">
    <property type="entry name" value="Enterobactin synthetase component F"/>
    <property type="match status" value="3"/>
</dbReference>
<dbReference type="CDD" id="cd19534">
    <property type="entry name" value="E_NRPS"/>
    <property type="match status" value="1"/>
</dbReference>
<sequence>MKKNRTYWSGRFDSDDSIIRLLPVKGPQFSAPDGKLRSYSYTFSGEMSQRMKAIGNGSSMLLFTILLAGVECLLHQYTQEEHIVLGMPVVGKDGVLLLNELLPLKHRVTGTSGFKSLLGEIHSSVGEAAAHQNVPFQTMIGPLDIQYDPNGRPVVHTMVCFNEIHTMSFLENTAVDILFAFESEQDSIGVKLMYNERLYDPAFIERLAEHLNRVYSVVLYQPEQRIDLIDLLSEAEKTQLLVDFNDTVQDYPREKTVHRLFEEQAQRTPGHTAAVCGDDRLTYRELNEKANRLAWTLRENGVRPGHVVGMMTEPSLEMAVGILGILKSGAAYVPIAPEQPQDRIRHILEDSGARLLLTQRRLSERAAFAEKRLYLDEAAAYCGSDSNPESDTGLDGLAYIIYTSGTTGLPKGVQVTHQGVSNFVSYFVQDVKLSGSDKSVLTSSYSFDLSLTSIFPVLLSGGELHLLGKEQYMEPELLLRYIHEHRITFLKMAPSLFSMIVNSPAFDSNRDAESVRIIVLGGEEFRCRDAAAYFERYPSVQFMNSYGPTETTISCVTYLLDRTQFAEFQVRPVIGKPIPNTKIYIVGEGNRLQPVGVPGEILIGGDGVSRGYIGLLELQRQKFIPSPFVDGETLYRTGDLARWLPDGNIEILGRIDHQVKIRGYRIELGEVEARLSDIAGVQEAAVMARDDEAGEKLLCAYVVADRPLPAGELRNALAGTLPEYMIPSYFVQMEKLPLTPNGKIDRKALPAHETAARTGADYVAPRTPLEAKLTQLWEEVLGLRQVGVTDDFFKIGGHSLRAMTLVSRIYKEMRINLPLHTVFHNPTIEGMAQAIEGMEQTVYAAIPRVGERDYYPLSSAQKRLYILNQIEGAQLTYNMPGIRMLVGRLDRKRLEDAFRALIERHETLRTGFEVFDGELLQRVYPRVDFALEYRQADEEEADGIIRSFVREFDLRKPPLLRVGLIGLREDRHILCFDMHHIVSDGISMNVLMREFALLYEGREPVLPDIQYKDYAAWQQAELQSERMKAQEAYWLNVFRGEIQVLDLPTDYARPAERSYLGDTFEFVINKPRLEGLKQLAAETGATLYMVLLAAYTVLLHKYTGQTDIVVGTPIAGRPHADLEHLIGMFAGTLALRNYPAPEKTFRDYVREVKEHALHAYENQDYPFEQLVEKLNVARDASRNPLFDTMFILQNAEEYNAGIDGLAVEPYPRKHTTAKFDLSFHASEEAHRIVCSIEYAGALFKPETVRRMARHFTQILDGIVHDPNGALASIEMLTAQEKTQIVEEFNDTAWPYPADMTIHGLFEQVAAGMPEQEAVVFGDQRLTYRELNERANRLARTLRVKGLQAEQPVAIMSERSVEMIVAVLAVMKAGGAYVPVDPEYPEKRIRYMLEDSGVRLLLVQSHLRERAAFDGELLLLDDGRTYSDDGSNLGLAVNPQQLAYVIYTSGTTGNPKGVMVEHQGVCNFKFFCEHTLQIGKQDRIVQFASFSFDASCSEIIMSLFFGATLYVPDASVIMDHHLFEQYVRDNGITVATLPPTYAVYLNPAHVPSLKTLITAGSASSAELVAQWKDHVRYINNYGPTEDSICSTTWVYSKDMAMETSVPIGRPIANHQVYILDAQNRLAPIGVAGELCVSGIGLARGYLNRPELTSEKFVPVPFAPEKRMYRTGDLARWLPDGKIEYLGRIDHQVKIRGHRIELGEVEAKLLKVESVREVIVIAREGQSGQASLCAYFVADRDLTASELRGALAQELPGYMIPSYFVRLEQMPLTPNGKPDLHALPAPEEDMQGGADYVAPRTPAEQTLIEIWQTVLGSKRIGVLDNFFDLGGDSIKSIQVSSRLRQAGYKLEVKDLFKYQTAAELSPHLKPVSRSADQGEVKGEAPLTPIQRWFFTRSCEGPEPGQEQGSDALHHFNQAVMVYREQGFDETALREAVKKIAEHHDALRMIFRQTENVPSSWNRGTEEGEAYRLDVFDFREMDDCATAVEACANEIQRSLDIARGPLMKLGLFRCSDGDHLLIAIHHLVVDGVSWRILVEDLQSGYEQAANGQAIRLPDKTDSFLAWAEHLASHAGSPAMENERAYWERVCQEGGTRLPRDMEQSRALMHDNEFVQVRLTPEETEQLLTKTHRAYNTEMNDLLLTALGMAVQRWAGTDRILVDLEGHGREPLSADIDITRTVGWFTTQYPVLLEMGEDQELAYRIKRVKEHLRRIPHKGIGYGILKYMCPGPEGAALDSEPEIGFNYLGQFDQDLQNTGLRPSPYSSGAAISGNMERFHLLDVNGLIAGGQLTMSISYSCAQYRRETMERLASLLQTSLREVIAHCAKQERTELTPSDILFKDMTIEELDRLVASIRHMGEIENVYALTPMQKGMLFHRFMDAESHAYFEQTSFTLRGSLDVDAFRKSLDTFVERNEALRTNFYSGWKQEPVQVVFSDRRAGFRYEDLRAMTEAESENYIAAFIRENKAAGFDLEKDELMRVTILRTGEEIYRFLWSFHHILMDGWCLSLAAKEVFEAYFAYRKRRQPDFDAAAPYSRYIEWLERQDREAASAFWADYLDGYEQQTVLLGAQTTEEKKPGHVSEKVDCVLAKGLTRQIQQTAKRHQVTLNTLVQTAWGVLLKTYNGSQDVVFGSVVSGRPAEIPGIETMIGLFINTIPVRIRCQDEDTFASLMQRVQEQALAAQAYDTYPLYDIQAQSGLKQGLINHIFVFENYPVDQQMRQLGEGDAAEFEITDVSTEEQTSYDLNVIVVPGDELRIRLDYNALAYDRASMEKIRGHLLRVMEQIADNPHIGVNELDVLTEEEKLQITGAFNDTKTDYPREKTLHLLFEEQVEKTPEKTAVVFGESVLPYRELNERANKLARTLRSEGVCPDQPVGLMAERSLEMIVGILGILKAGGAYVPIDPDYPEERIRYMLEDSGAKLLLVQDGERMRADFAGKIVNLSQDDVYGDDSSNPDAAAGPTDLAYIMYTSGTTGKPKGVMVEHRNVVRLVKNTNFADLDEETRILQTGAVAFDASTFEIWGALLNGGELYLTSQDVILNAAKLKQAIRQYGITTMWLTSPLFNQLSQEDSGLFEGLKTLLVGGDALSVPHINRVLRDHPGLCIVNGYGPTENTTFSTTYAITGEQTDTVPIGRPIRNSTAYVVDSALKLQPIGAWGELIVGGDGVARGYLNRPELTAEKFIASPVRAGERCYRTGDLVRWRADGTLEYKGRMDGQVKIRGYRIELGEVEARLLKVPSVEAALVTVHEDEAGQKLLCAYYTAECPLPAGELRSALAAVLPGYMIPSYFVQLEQMPLTLNGKVDRNALPAPTEAGGQSAASYDAPRTAAEAQLLRIWQDVLGARSIGIHDNFFEIGGHSLRATTLAAKIHKELNWNLSLRDIFQWPTIEGLAKVIEAMEQQEFAAIPVAEKKPYYPVSSAQKRLYLIQQMEGTELIFNLPGIMSLEGPLELKRLEEAFQALIARHETLRTGFGLERGEPVQRVYSEVPFSVEYRQANEKEADEIVRSFVRPFDLAQPPLLRVGLIELEPERHILLLDMHHMISDGAAMGVLADEFFRLYKGEELQPLRIQYKDYAVWQQSEEQMRRRKEQEAYWLHALSGDLPVLAMPTKYARPAVRSHEGELFEFVIDEHTSESLRQLATAAGSTLYMVLMAAYTVLLHKYTGQRDIVVGTPIAGRVHADLEPLIGMFVNMLPIRSYPAGGKTFRDYLEEVRETTLMAFENQSYPFEEMVEKLQVPYDPSRSPLFDTMFVMQNTEKRGVPDEALRISPYARPHTMAKYDLTLEVVSAEADIRCRFEYCTKLFAKKMIDNLAHDFMKILAHIGDQPQIRLGDIALLENEPTDEDADVFEFVF</sequence>
<keyword evidence="4" id="KW-0597">Phosphoprotein</keyword>
<protein>
    <recommendedName>
        <fullName evidence="9">Carrier domain-containing protein</fullName>
    </recommendedName>
</protein>
<feature type="domain" description="Carrier" evidence="9">
    <location>
        <begin position="764"/>
        <end position="839"/>
    </location>
</feature>
<dbReference type="EMBL" id="LQRA01000013">
    <property type="protein sequence ID" value="KZE83984.1"/>
    <property type="molecule type" value="Genomic_DNA"/>
</dbReference>
<dbReference type="GO" id="GO:0016874">
    <property type="term" value="F:ligase activity"/>
    <property type="evidence" value="ECO:0007669"/>
    <property type="project" value="UniProtKB-KW"/>
</dbReference>
<dbReference type="Pfam" id="PF00501">
    <property type="entry name" value="AMP-binding"/>
    <property type="match status" value="3"/>
</dbReference>
<dbReference type="GO" id="GO:0005737">
    <property type="term" value="C:cytoplasm"/>
    <property type="evidence" value="ECO:0007669"/>
    <property type="project" value="TreeGrafter"/>
</dbReference>
<comment type="similarity">
    <text evidence="2">Belongs to the ATP-dependent AMP-binding enzyme family.</text>
</comment>
<dbReference type="Gene3D" id="1.10.1200.10">
    <property type="entry name" value="ACP-like"/>
    <property type="match status" value="3"/>
</dbReference>
<dbReference type="InterPro" id="IPR020806">
    <property type="entry name" value="PKS_PP-bd"/>
</dbReference>
<dbReference type="InterPro" id="IPR010060">
    <property type="entry name" value="NRPS_synth"/>
</dbReference>
<keyword evidence="7" id="KW-0045">Antibiotic biosynthesis</keyword>
<dbReference type="GO" id="GO:0031177">
    <property type="term" value="F:phosphopantetheine binding"/>
    <property type="evidence" value="ECO:0007669"/>
    <property type="project" value="InterPro"/>
</dbReference>
<keyword evidence="8" id="KW-0511">Multifunctional enzyme</keyword>
<dbReference type="FunFam" id="1.10.1200.10:FF:000005">
    <property type="entry name" value="Nonribosomal peptide synthetase 1"/>
    <property type="match status" value="3"/>
</dbReference>
<dbReference type="CDD" id="cd12117">
    <property type="entry name" value="A_NRPS_Srf_like"/>
    <property type="match status" value="1"/>
</dbReference>
<dbReference type="PROSITE" id="PS00455">
    <property type="entry name" value="AMP_BINDING"/>
    <property type="match status" value="3"/>
</dbReference>
<evidence type="ECO:0000259" key="9">
    <source>
        <dbReference type="PROSITE" id="PS50075"/>
    </source>
</evidence>
<dbReference type="OrthoDB" id="9765680at2"/>
<keyword evidence="5" id="KW-0436">Ligase</keyword>
<dbReference type="SUPFAM" id="SSF47336">
    <property type="entry name" value="ACP-like"/>
    <property type="match status" value="3"/>
</dbReference>
<evidence type="ECO:0000313" key="10">
    <source>
        <dbReference type="EMBL" id="KZE83984.1"/>
    </source>
</evidence>
<dbReference type="Pfam" id="PF00550">
    <property type="entry name" value="PP-binding"/>
    <property type="match status" value="3"/>
</dbReference>
<dbReference type="FunFam" id="3.40.50.980:FF:000001">
    <property type="entry name" value="Non-ribosomal peptide synthetase"/>
    <property type="match status" value="3"/>
</dbReference>
<dbReference type="PANTHER" id="PTHR45527">
    <property type="entry name" value="NONRIBOSOMAL PEPTIDE SYNTHETASE"/>
    <property type="match status" value="1"/>
</dbReference>
<dbReference type="Pfam" id="PF00668">
    <property type="entry name" value="Condensation"/>
    <property type="match status" value="5"/>
</dbReference>
<evidence type="ECO:0000256" key="6">
    <source>
        <dbReference type="ARBA" id="ARBA00022737"/>
    </source>
</evidence>
<gene>
    <name evidence="10" type="ORF">AV654_07280</name>
</gene>
<dbReference type="NCBIfam" id="TIGR01733">
    <property type="entry name" value="AA-adenyl-dom"/>
    <property type="match status" value="3"/>
</dbReference>
<dbReference type="InterPro" id="IPR010071">
    <property type="entry name" value="AA_adenyl_dom"/>
</dbReference>
<keyword evidence="6" id="KW-0677">Repeat</keyword>
<dbReference type="Gene3D" id="2.30.38.10">
    <property type="entry name" value="Luciferase, Domain 3"/>
    <property type="match status" value="3"/>
</dbReference>
<dbReference type="NCBIfam" id="TIGR01720">
    <property type="entry name" value="NRPS-para261"/>
    <property type="match status" value="1"/>
</dbReference>
<dbReference type="NCBIfam" id="NF003417">
    <property type="entry name" value="PRK04813.1"/>
    <property type="match status" value="3"/>
</dbReference>
<dbReference type="InterPro" id="IPR006162">
    <property type="entry name" value="Ppantetheine_attach_site"/>
</dbReference>
<proteinExistence type="inferred from homology"/>
<evidence type="ECO:0000256" key="7">
    <source>
        <dbReference type="ARBA" id="ARBA00023194"/>
    </source>
</evidence>
<dbReference type="SUPFAM" id="SSF56801">
    <property type="entry name" value="Acetyl-CoA synthetase-like"/>
    <property type="match status" value="3"/>
</dbReference>
<dbReference type="Proteomes" id="UP000076563">
    <property type="component" value="Unassembled WGS sequence"/>
</dbReference>
<dbReference type="SMART" id="SM00823">
    <property type="entry name" value="PKS_PP"/>
    <property type="match status" value="3"/>
</dbReference>
<dbReference type="InterPro" id="IPR009081">
    <property type="entry name" value="PP-bd_ACP"/>
</dbReference>
<dbReference type="FunFam" id="2.30.38.10:FF:000001">
    <property type="entry name" value="Non-ribosomal peptide synthetase PvdI"/>
    <property type="match status" value="2"/>
</dbReference>
<name>A0A164AJT7_9BACL</name>
<dbReference type="PROSITE" id="PS00012">
    <property type="entry name" value="PHOSPHOPANTETHEINE"/>
    <property type="match status" value="3"/>
</dbReference>
<feature type="domain" description="Carrier" evidence="9">
    <location>
        <begin position="3320"/>
        <end position="3395"/>
    </location>
</feature>
<dbReference type="InterPro" id="IPR020845">
    <property type="entry name" value="AMP-binding_CS"/>
</dbReference>
<keyword evidence="11" id="KW-1185">Reference proteome</keyword>
<dbReference type="STRING" id="1007103.GCA_000213315_06703"/>
<dbReference type="Gene3D" id="3.40.50.980">
    <property type="match status" value="6"/>
</dbReference>
<dbReference type="SUPFAM" id="SSF52777">
    <property type="entry name" value="CoA-dependent acyltransferases"/>
    <property type="match status" value="9"/>
</dbReference>
<comment type="caution">
    <text evidence="10">The sequence shown here is derived from an EMBL/GenBank/DDBJ whole genome shotgun (WGS) entry which is preliminary data.</text>
</comment>
<dbReference type="FunFam" id="3.40.50.12780:FF:000012">
    <property type="entry name" value="Non-ribosomal peptide synthetase"/>
    <property type="match status" value="3"/>
</dbReference>
<comment type="cofactor">
    <cofactor evidence="1">
        <name>pantetheine 4'-phosphate</name>
        <dbReference type="ChEBI" id="CHEBI:47942"/>
    </cofactor>
</comment>
<organism evidence="10 11">
    <name type="scientific">Paenibacillus elgii</name>
    <dbReference type="NCBI Taxonomy" id="189691"/>
    <lineage>
        <taxon>Bacteria</taxon>
        <taxon>Bacillati</taxon>
        <taxon>Bacillota</taxon>
        <taxon>Bacilli</taxon>
        <taxon>Bacillales</taxon>
        <taxon>Paenibacillaceae</taxon>
        <taxon>Paenibacillus</taxon>
    </lineage>
</organism>
<dbReference type="PANTHER" id="PTHR45527:SF1">
    <property type="entry name" value="FATTY ACID SYNTHASE"/>
    <property type="match status" value="1"/>
</dbReference>